<dbReference type="PROSITE" id="PS00490">
    <property type="entry name" value="MOLYBDOPTERIN_PROK_2"/>
    <property type="match status" value="1"/>
</dbReference>
<dbReference type="Gene3D" id="3.40.228.10">
    <property type="entry name" value="Dimethylsulfoxide Reductase, domain 2"/>
    <property type="match status" value="1"/>
</dbReference>
<dbReference type="PROSITE" id="PS51379">
    <property type="entry name" value="4FE4S_FER_2"/>
    <property type="match status" value="2"/>
</dbReference>
<reference evidence="10" key="1">
    <citation type="journal article" date="2021" name="ISME J.">
        <title>Evolutionary origin and ecological implication of a unique nif island in free-living Bradyrhizobium lineages.</title>
        <authorList>
            <person name="Tao J."/>
        </authorList>
    </citation>
    <scope>NUCLEOTIDE SEQUENCE [LARGE SCALE GENOMIC DNA]</scope>
    <source>
        <strain evidence="10">SZCCT0094</strain>
    </source>
</reference>
<feature type="domain" description="4Fe-4S Mo/W bis-MGD-type" evidence="8">
    <location>
        <begin position="223"/>
        <end position="278"/>
    </location>
</feature>
<dbReference type="PROSITE" id="PS51085">
    <property type="entry name" value="2FE2S_FER_2"/>
    <property type="match status" value="1"/>
</dbReference>
<dbReference type="CDD" id="cd00207">
    <property type="entry name" value="fer2"/>
    <property type="match status" value="1"/>
</dbReference>
<dbReference type="PROSITE" id="PS00198">
    <property type="entry name" value="4FE4S_FER_1"/>
    <property type="match status" value="1"/>
</dbReference>
<evidence type="ECO:0000313" key="9">
    <source>
        <dbReference type="EMBL" id="MBR1141182.1"/>
    </source>
</evidence>
<dbReference type="CDD" id="cd02753">
    <property type="entry name" value="MopB_Formate-Dh-H"/>
    <property type="match status" value="1"/>
</dbReference>
<dbReference type="Pfam" id="PF00384">
    <property type="entry name" value="Molybdopterin"/>
    <property type="match status" value="1"/>
</dbReference>
<keyword evidence="5" id="KW-0411">Iron-sulfur</keyword>
<evidence type="ECO:0000259" key="8">
    <source>
        <dbReference type="PROSITE" id="PS51669"/>
    </source>
</evidence>
<dbReference type="SUPFAM" id="SSF54292">
    <property type="entry name" value="2Fe-2S ferredoxin-like"/>
    <property type="match status" value="1"/>
</dbReference>
<keyword evidence="10" id="KW-1185">Reference proteome</keyword>
<dbReference type="Gene3D" id="2.20.25.90">
    <property type="entry name" value="ADC-like domains"/>
    <property type="match status" value="1"/>
</dbReference>
<dbReference type="PANTHER" id="PTHR43105">
    <property type="entry name" value="RESPIRATORY NITRATE REDUCTASE"/>
    <property type="match status" value="1"/>
</dbReference>
<gene>
    <name evidence="9" type="ORF">JQ619_36095</name>
</gene>
<dbReference type="Gene3D" id="3.40.50.740">
    <property type="match status" value="1"/>
</dbReference>
<dbReference type="InterPro" id="IPR006656">
    <property type="entry name" value="Mopterin_OxRdtase"/>
</dbReference>
<evidence type="ECO:0000256" key="2">
    <source>
        <dbReference type="ARBA" id="ARBA00022723"/>
    </source>
</evidence>
<keyword evidence="1" id="KW-0004">4Fe-4S</keyword>
<dbReference type="InterPro" id="IPR009010">
    <property type="entry name" value="Asp_de-COase-like_dom_sf"/>
</dbReference>
<dbReference type="Pfam" id="PF04879">
    <property type="entry name" value="Molybdop_Fe4S4"/>
    <property type="match status" value="1"/>
</dbReference>
<dbReference type="PROSITE" id="PS00551">
    <property type="entry name" value="MOLYBDOPTERIN_PROK_1"/>
    <property type="match status" value="1"/>
</dbReference>
<dbReference type="InterPro" id="IPR027467">
    <property type="entry name" value="MopterinOxRdtase_cofactor_BS"/>
</dbReference>
<dbReference type="Pfam" id="PF12838">
    <property type="entry name" value="Fer4_7"/>
    <property type="match status" value="1"/>
</dbReference>
<dbReference type="PIRSF" id="PIRSF036643">
    <property type="entry name" value="FDH_alpha"/>
    <property type="match status" value="1"/>
</dbReference>
<feature type="domain" description="4Fe-4S ferredoxin-type" evidence="7">
    <location>
        <begin position="183"/>
        <end position="211"/>
    </location>
</feature>
<dbReference type="Pfam" id="PF01568">
    <property type="entry name" value="Molydop_binding"/>
    <property type="match status" value="1"/>
</dbReference>
<feature type="domain" description="2Fe-2S ferredoxin-type" evidence="6">
    <location>
        <begin position="2"/>
        <end position="82"/>
    </location>
</feature>
<protein>
    <submittedName>
        <fullName evidence="9">Molybdopterin-dependent oxidoreductase</fullName>
    </submittedName>
</protein>
<dbReference type="EMBL" id="JAFCLK010000058">
    <property type="protein sequence ID" value="MBR1141182.1"/>
    <property type="molecule type" value="Genomic_DNA"/>
</dbReference>
<proteinExistence type="predicted"/>
<keyword evidence="3" id="KW-0560">Oxidoreductase</keyword>
<keyword evidence="4" id="KW-0408">Iron</keyword>
<dbReference type="InterPro" id="IPR050123">
    <property type="entry name" value="Prok_molybdopt-oxidoreductase"/>
</dbReference>
<dbReference type="SUPFAM" id="SSF50692">
    <property type="entry name" value="ADC-like"/>
    <property type="match status" value="1"/>
</dbReference>
<dbReference type="InterPro" id="IPR001041">
    <property type="entry name" value="2Fe-2S_ferredoxin-type"/>
</dbReference>
<evidence type="ECO:0000259" key="6">
    <source>
        <dbReference type="PROSITE" id="PS51085"/>
    </source>
</evidence>
<dbReference type="SUPFAM" id="SSF53706">
    <property type="entry name" value="Formate dehydrogenase/DMSO reductase, domains 1-3"/>
    <property type="match status" value="1"/>
</dbReference>
<dbReference type="SUPFAM" id="SSF54862">
    <property type="entry name" value="4Fe-4S ferredoxins"/>
    <property type="match status" value="1"/>
</dbReference>
<dbReference type="InterPro" id="IPR006655">
    <property type="entry name" value="Mopterin_OxRdtase_prok_CS"/>
</dbReference>
<keyword evidence="2" id="KW-0479">Metal-binding</keyword>
<dbReference type="Proteomes" id="UP001314635">
    <property type="component" value="Unassembled WGS sequence"/>
</dbReference>
<evidence type="ECO:0000256" key="1">
    <source>
        <dbReference type="ARBA" id="ARBA00022485"/>
    </source>
</evidence>
<dbReference type="PANTHER" id="PTHR43105:SF14">
    <property type="entry name" value="FORMATE DEHYDROGENASE H"/>
    <property type="match status" value="1"/>
</dbReference>
<evidence type="ECO:0000313" key="10">
    <source>
        <dbReference type="Proteomes" id="UP001314635"/>
    </source>
</evidence>
<dbReference type="Gene3D" id="2.40.40.20">
    <property type="match status" value="1"/>
</dbReference>
<evidence type="ECO:0000256" key="5">
    <source>
        <dbReference type="ARBA" id="ARBA00023014"/>
    </source>
</evidence>
<sequence>MPVVSLHIDGRTIEADENTTVMDAARGAGLQIPYLCACDREGYTPIAACRSCLVEVAGEAALVPACRRKVAQGMAVTTRNDRIDNVRRLVVELTASEMGEVEFAGQTSTTFGRLARSLDVTATRFGFDAVVTQPDTSHPAVVFVADACIRCGLCRVACQDVQVNGIVALAGRGTETRITFDHGRSLGDSSCVSCGECIQVCPTGALRSGAGVAGRMPAELTIERTAETICPFCSVGCRVELGIAGNRAVIARGADGPANRGRLCVKGRFGFDYLAHPERLTVPLIRREDAPKNPELHLTGADVLTLFREATWDEALDRAAAGFLKVKEKHGSARLAVLGSAKSASEDAYVLQKLARTVLKTSHIDHCTRLCASIPPLTEAIGTWTVTLPFSHILEADVALVVGSNPEVNHPVAASFMKNAVRRGTKLILIDPYRQPFARHAAYHLQLRPATDVALLSAMTHVVIAEDLIDHAFVSQRLEGFDDLKARVSAYPPEVAARVCGVPEESIVGAARLFAKAPNAMCFWGMGASQHAHGSDNMRALIALALVTGQVGRRGAGMHPWRGQNNVQGSCDVGLLPMCLPGNRNISDAGERAFFERLWQTDIPGERGLTVVEILEAAAAGEMKGLYVSGGNPAMAAPDLAMTRRALASLEHLVVQDIFPTETAAFADVVLPAAALAERSGTVTNTDRFVQLVETAVPPPGAARPDWEITCEIATRMGARWNFDHVGAVFDEMVRAVPALAGMDWATITRERQLQYPLSADPSNGGSLFATVFPAIGGKARIAALTNGSPGELPDEQYPLILVTGRVREHWHTGSMTRRAKTLDALSPESLVHVSAADFARLDLNDRERVEVLTRRGSVRLPAVCDERLQSGVIWMAMSFFEAPANDLTTRHLDTLTRAPEYKFCAARLIRDESKNIGSDNQT</sequence>
<evidence type="ECO:0000256" key="4">
    <source>
        <dbReference type="ARBA" id="ARBA00023004"/>
    </source>
</evidence>
<dbReference type="InterPro" id="IPR017900">
    <property type="entry name" value="4Fe4S_Fe_S_CS"/>
</dbReference>
<name>A0ABS5GIL2_9BRAD</name>
<dbReference type="InterPro" id="IPR006657">
    <property type="entry name" value="MoPterin_dinucl-bd_dom"/>
</dbReference>
<dbReference type="InterPro" id="IPR006963">
    <property type="entry name" value="Mopterin_OxRdtase_4Fe-4S_dom"/>
</dbReference>
<accession>A0ABS5GIL2</accession>
<evidence type="ECO:0000256" key="3">
    <source>
        <dbReference type="ARBA" id="ARBA00023002"/>
    </source>
</evidence>
<dbReference type="SMART" id="SM00926">
    <property type="entry name" value="Molybdop_Fe4S4"/>
    <property type="match status" value="1"/>
</dbReference>
<dbReference type="InterPro" id="IPR036010">
    <property type="entry name" value="2Fe-2S_ferredoxin-like_sf"/>
</dbReference>
<dbReference type="Pfam" id="PF13510">
    <property type="entry name" value="Fer2_4"/>
    <property type="match status" value="1"/>
</dbReference>
<dbReference type="PROSITE" id="PS51669">
    <property type="entry name" value="4FE4S_MOW_BIS_MGD"/>
    <property type="match status" value="1"/>
</dbReference>
<dbReference type="Gene3D" id="3.10.20.740">
    <property type="match status" value="1"/>
</dbReference>
<comment type="caution">
    <text evidence="9">The sequence shown here is derived from an EMBL/GenBank/DDBJ whole genome shotgun (WGS) entry which is preliminary data.</text>
</comment>
<organism evidence="9 10">
    <name type="scientific">Bradyrhizobium denitrificans</name>
    <dbReference type="NCBI Taxonomy" id="2734912"/>
    <lineage>
        <taxon>Bacteria</taxon>
        <taxon>Pseudomonadati</taxon>
        <taxon>Pseudomonadota</taxon>
        <taxon>Alphaproteobacteria</taxon>
        <taxon>Hyphomicrobiales</taxon>
        <taxon>Nitrobacteraceae</taxon>
        <taxon>Bradyrhizobium</taxon>
    </lineage>
</organism>
<dbReference type="InterPro" id="IPR017896">
    <property type="entry name" value="4Fe4S_Fe-S-bd"/>
</dbReference>
<dbReference type="Gene3D" id="3.30.70.20">
    <property type="match status" value="1"/>
</dbReference>
<dbReference type="InterPro" id="IPR041924">
    <property type="entry name" value="Formate_Dh-H_N"/>
</dbReference>
<feature type="domain" description="4Fe-4S ferredoxin-type" evidence="7">
    <location>
        <begin position="139"/>
        <end position="169"/>
    </location>
</feature>
<evidence type="ECO:0000259" key="7">
    <source>
        <dbReference type="PROSITE" id="PS51379"/>
    </source>
</evidence>
<dbReference type="RefSeq" id="WP_172243897.1">
    <property type="nucleotide sequence ID" value="NZ_JABFDP010000057.1"/>
</dbReference>